<dbReference type="EMBL" id="JARJCM010000070">
    <property type="protein sequence ID" value="KAJ7032727.1"/>
    <property type="molecule type" value="Genomic_DNA"/>
</dbReference>
<dbReference type="InterPro" id="IPR049947">
    <property type="entry name" value="Cu_Am_Ox_Cu-bd"/>
</dbReference>
<comment type="catalytic activity">
    <reaction evidence="11">
        <text>a primary methyl amine + O2 + H2O = an aldehyde + H2O2 + NH4(+)</text>
        <dbReference type="Rhea" id="RHEA:16153"/>
        <dbReference type="ChEBI" id="CHEBI:15377"/>
        <dbReference type="ChEBI" id="CHEBI:15379"/>
        <dbReference type="ChEBI" id="CHEBI:16240"/>
        <dbReference type="ChEBI" id="CHEBI:17478"/>
        <dbReference type="ChEBI" id="CHEBI:28938"/>
        <dbReference type="ChEBI" id="CHEBI:228804"/>
        <dbReference type="EC" id="1.4.3.21"/>
    </reaction>
</comment>
<keyword evidence="10" id="KW-0464">Manganese</keyword>
<dbReference type="InterPro" id="IPR016182">
    <property type="entry name" value="Cu_amine_oxidase_N-reg"/>
</dbReference>
<dbReference type="PROSITE" id="PS01165">
    <property type="entry name" value="COPPER_AMINE_OXID_2"/>
    <property type="match status" value="1"/>
</dbReference>
<evidence type="ECO:0000256" key="4">
    <source>
        <dbReference type="ARBA" id="ARBA00007983"/>
    </source>
</evidence>
<dbReference type="PANTHER" id="PTHR10638:SF86">
    <property type="entry name" value="COPPER AMINE OXIDASE 1-RELATED"/>
    <property type="match status" value="1"/>
</dbReference>
<evidence type="ECO:0000256" key="14">
    <source>
        <dbReference type="RuleBase" id="RU000672"/>
    </source>
</evidence>
<protein>
    <recommendedName>
        <fullName evidence="14">Amine oxidase</fullName>
        <ecNumber evidence="14">1.4.3.-</ecNumber>
    </recommendedName>
</protein>
<comment type="PTM">
    <text evidence="13 14">Topaquinone (TPQ) is generated by copper-dependent autoxidation of a specific tyrosyl residue.</text>
</comment>
<evidence type="ECO:0000259" key="15">
    <source>
        <dbReference type="Pfam" id="PF01179"/>
    </source>
</evidence>
<dbReference type="SUPFAM" id="SSF54416">
    <property type="entry name" value="Amine oxidase N-terminal region"/>
    <property type="match status" value="2"/>
</dbReference>
<keyword evidence="9 14" id="KW-0186">Copper</keyword>
<sequence>MSKAAAWHPLDPLTPNEITEVCLAARKYIATATDVKALKFITCYLLPPPKKVVLAYLGIPLSPGAKPEDPILITRKAEVDIIDLVNGRSYNAILSLQEAGWTLDTFDLLEEGLQPQISVEELVNCEQVVRNDPLVQQLAKDVGITPEQIHCEGWSIGYDERFPTTNRLQQGLLFARFSQHDNLYAHPMDFIAVFDSNQEKVLHVDFAPHYKSTPNGPTLSASSTEPPSLDADQLAKSQRERIPPPRTAFDFLPDLMATTQKDFKLREDVKPLHIVQPEGVSFKLTGSQLEWQNWNMHIGFNHREGIAMSTITYNDHGEIRPVLYRLSLAEMVVPYAASEHPHARKFAFDSGEYGMGVMANELALGCDCVGQIHYLPGTFVKHDGTPHVIQNCICIHEEDSGVLWKHTDFRPGGRSQTVRRRRLVVSMVCTLANYEYVFNYMFYQDGSIEMEIRLTGILQVYIAADGEKSPYSTVVAPNINAHYHQHIFSVRVDPMVDGLHNSVVETDIGPSPAPTGSADNFGGNAFVAADTVLKTAAARDYAYAEGKERRWRIVNSARQHYSTGQDVGYALGVKGAAVQLMAQHDGWVGRRATFAKKALWVCPDVESAKGGRMWPAGKYVPQTRDSPVDSIGNWVKDEQSVEDEDILVYLTVGVTHIPRPEDWPVMPVEHLSITLKPVSFFAVNPSMDVPGVQDPNSVPAFTSTGGPAETCH</sequence>
<dbReference type="Gene3D" id="3.10.450.40">
    <property type="match status" value="2"/>
</dbReference>
<dbReference type="GO" id="GO:0009308">
    <property type="term" value="P:amine metabolic process"/>
    <property type="evidence" value="ECO:0007669"/>
    <property type="project" value="UniProtKB-UniRule"/>
</dbReference>
<dbReference type="AlphaFoldDB" id="A0AAD6SVW7"/>
<dbReference type="PROSITE" id="PS01164">
    <property type="entry name" value="COPPER_AMINE_OXID_1"/>
    <property type="match status" value="1"/>
</dbReference>
<dbReference type="InterPro" id="IPR015798">
    <property type="entry name" value="Cu_amine_oxidase_C"/>
</dbReference>
<evidence type="ECO:0000256" key="12">
    <source>
        <dbReference type="PIRSR" id="PIRSR600269-50"/>
    </source>
</evidence>
<dbReference type="Proteomes" id="UP001218188">
    <property type="component" value="Unassembled WGS sequence"/>
</dbReference>
<dbReference type="InterPro" id="IPR015802">
    <property type="entry name" value="Cu_amine_oxidase_N3"/>
</dbReference>
<dbReference type="InterPro" id="IPR000269">
    <property type="entry name" value="Cu_amine_oxidase"/>
</dbReference>
<feature type="active site" description="Proton acceptor" evidence="12">
    <location>
        <position position="349"/>
    </location>
</feature>
<dbReference type="Pfam" id="PF02728">
    <property type="entry name" value="Cu_amine_oxidN3"/>
    <property type="match status" value="1"/>
</dbReference>
<evidence type="ECO:0000256" key="11">
    <source>
        <dbReference type="ARBA" id="ARBA00048032"/>
    </source>
</evidence>
<evidence type="ECO:0000313" key="17">
    <source>
        <dbReference type="EMBL" id="KAJ7032727.1"/>
    </source>
</evidence>
<evidence type="ECO:0000259" key="16">
    <source>
        <dbReference type="Pfam" id="PF02728"/>
    </source>
</evidence>
<dbReference type="Gene3D" id="2.70.98.20">
    <property type="entry name" value="Copper amine oxidase, catalytic domain"/>
    <property type="match status" value="1"/>
</dbReference>
<feature type="domain" description="Copper amine oxidase N3-terminal" evidence="16">
    <location>
        <begin position="115"/>
        <end position="205"/>
    </location>
</feature>
<evidence type="ECO:0000313" key="18">
    <source>
        <dbReference type="Proteomes" id="UP001218188"/>
    </source>
</evidence>
<organism evidence="17 18">
    <name type="scientific">Mycena alexandri</name>
    <dbReference type="NCBI Taxonomy" id="1745969"/>
    <lineage>
        <taxon>Eukaryota</taxon>
        <taxon>Fungi</taxon>
        <taxon>Dikarya</taxon>
        <taxon>Basidiomycota</taxon>
        <taxon>Agaricomycotina</taxon>
        <taxon>Agaricomycetes</taxon>
        <taxon>Agaricomycetidae</taxon>
        <taxon>Agaricales</taxon>
        <taxon>Marasmiineae</taxon>
        <taxon>Mycenaceae</taxon>
        <taxon>Mycena</taxon>
    </lineage>
</organism>
<dbReference type="InterPro" id="IPR036460">
    <property type="entry name" value="Cu_amine_oxidase_C_sf"/>
</dbReference>
<dbReference type="InterPro" id="IPR049948">
    <property type="entry name" value="Cu_Am_ox_TPQ-bd"/>
</dbReference>
<reference evidence="17" key="1">
    <citation type="submission" date="2023-03" db="EMBL/GenBank/DDBJ databases">
        <title>Massive genome expansion in bonnet fungi (Mycena s.s.) driven by repeated elements and novel gene families across ecological guilds.</title>
        <authorList>
            <consortium name="Lawrence Berkeley National Laboratory"/>
            <person name="Harder C.B."/>
            <person name="Miyauchi S."/>
            <person name="Viragh M."/>
            <person name="Kuo A."/>
            <person name="Thoen E."/>
            <person name="Andreopoulos B."/>
            <person name="Lu D."/>
            <person name="Skrede I."/>
            <person name="Drula E."/>
            <person name="Henrissat B."/>
            <person name="Morin E."/>
            <person name="Kohler A."/>
            <person name="Barry K."/>
            <person name="LaButti K."/>
            <person name="Morin E."/>
            <person name="Salamov A."/>
            <person name="Lipzen A."/>
            <person name="Mereny Z."/>
            <person name="Hegedus B."/>
            <person name="Baldrian P."/>
            <person name="Stursova M."/>
            <person name="Weitz H."/>
            <person name="Taylor A."/>
            <person name="Grigoriev I.V."/>
            <person name="Nagy L.G."/>
            <person name="Martin F."/>
            <person name="Kauserud H."/>
        </authorList>
    </citation>
    <scope>NUCLEOTIDE SEQUENCE</scope>
    <source>
        <strain evidence="17">CBHHK200</strain>
    </source>
</reference>
<comment type="caution">
    <text evidence="17">The sequence shown here is derived from an EMBL/GenBank/DDBJ whole genome shotgun (WGS) entry which is preliminary data.</text>
</comment>
<evidence type="ECO:0000256" key="9">
    <source>
        <dbReference type="ARBA" id="ARBA00023008"/>
    </source>
</evidence>
<gene>
    <name evidence="17" type="ORF">C8F04DRAFT_1106338</name>
</gene>
<feature type="modified residue" description="2',4',5'-topaquinone" evidence="13">
    <location>
        <position position="434"/>
    </location>
</feature>
<comment type="subunit">
    <text evidence="5">Homodimer.</text>
</comment>
<dbReference type="GO" id="GO:0048038">
    <property type="term" value="F:quinone binding"/>
    <property type="evidence" value="ECO:0007669"/>
    <property type="project" value="InterPro"/>
</dbReference>
<comment type="cofactor">
    <cofactor evidence="14">
        <name>Cu cation</name>
        <dbReference type="ChEBI" id="CHEBI:23378"/>
    </cofactor>
    <text evidence="14">Contains 1 topaquinone per subunit.</text>
</comment>
<evidence type="ECO:0000256" key="8">
    <source>
        <dbReference type="ARBA" id="ARBA00023002"/>
    </source>
</evidence>
<name>A0AAD6SVW7_9AGAR</name>
<dbReference type="Pfam" id="PF01179">
    <property type="entry name" value="Cu_amine_oxid"/>
    <property type="match status" value="1"/>
</dbReference>
<dbReference type="SUPFAM" id="SSF49998">
    <property type="entry name" value="Amine oxidase catalytic domain"/>
    <property type="match status" value="1"/>
</dbReference>
<accession>A0AAD6SVW7</accession>
<evidence type="ECO:0000256" key="7">
    <source>
        <dbReference type="ARBA" id="ARBA00022772"/>
    </source>
</evidence>
<feature type="active site" description="Schiff-base intermediate with substrate; via topaquinone" evidence="12">
    <location>
        <position position="434"/>
    </location>
</feature>
<evidence type="ECO:0000256" key="5">
    <source>
        <dbReference type="ARBA" id="ARBA00011738"/>
    </source>
</evidence>
<evidence type="ECO:0000256" key="2">
    <source>
        <dbReference type="ARBA" id="ARBA00001936"/>
    </source>
</evidence>
<dbReference type="EC" id="1.4.3.-" evidence="14"/>
<dbReference type="PANTHER" id="PTHR10638">
    <property type="entry name" value="COPPER AMINE OXIDASE"/>
    <property type="match status" value="1"/>
</dbReference>
<dbReference type="GO" id="GO:0008131">
    <property type="term" value="F:primary methylamine oxidase activity"/>
    <property type="evidence" value="ECO:0007669"/>
    <property type="project" value="UniProtKB-EC"/>
</dbReference>
<evidence type="ECO:0000256" key="6">
    <source>
        <dbReference type="ARBA" id="ARBA00022723"/>
    </source>
</evidence>
<comment type="cofactor">
    <cofactor evidence="1">
        <name>Cu cation</name>
        <dbReference type="ChEBI" id="CHEBI:23378"/>
    </cofactor>
</comment>
<evidence type="ECO:0000256" key="1">
    <source>
        <dbReference type="ARBA" id="ARBA00001935"/>
    </source>
</evidence>
<comment type="cofactor">
    <cofactor evidence="3">
        <name>Zn(2+)</name>
        <dbReference type="ChEBI" id="CHEBI:29105"/>
    </cofactor>
</comment>
<keyword evidence="18" id="KW-1185">Reference proteome</keyword>
<dbReference type="GO" id="GO:0005507">
    <property type="term" value="F:copper ion binding"/>
    <property type="evidence" value="ECO:0007669"/>
    <property type="project" value="InterPro"/>
</dbReference>
<keyword evidence="8 14" id="KW-0560">Oxidoreductase</keyword>
<feature type="domain" description="Copper amine oxidase catalytic" evidence="15">
    <location>
        <begin position="272"/>
        <end position="687"/>
    </location>
</feature>
<keyword evidence="7 12" id="KW-0801">TPQ</keyword>
<evidence type="ECO:0000256" key="3">
    <source>
        <dbReference type="ARBA" id="ARBA00001947"/>
    </source>
</evidence>
<comment type="cofactor">
    <cofactor evidence="2">
        <name>Mn(2+)</name>
        <dbReference type="ChEBI" id="CHEBI:29035"/>
    </cofactor>
</comment>
<evidence type="ECO:0000256" key="13">
    <source>
        <dbReference type="PIRSR" id="PIRSR600269-51"/>
    </source>
</evidence>
<keyword evidence="6 14" id="KW-0479">Metal-binding</keyword>
<evidence type="ECO:0000256" key="10">
    <source>
        <dbReference type="ARBA" id="ARBA00023211"/>
    </source>
</evidence>
<comment type="similarity">
    <text evidence="4 14">Belongs to the copper/topaquinone oxidase family.</text>
</comment>
<dbReference type="FunFam" id="2.70.98.20:FF:000006">
    <property type="entry name" value="Amine oxidase"/>
    <property type="match status" value="1"/>
</dbReference>
<proteinExistence type="inferred from homology"/>